<dbReference type="AlphaFoldDB" id="A0AAQ3UF57"/>
<proteinExistence type="predicted"/>
<dbReference type="Proteomes" id="UP001341281">
    <property type="component" value="Chromosome 08"/>
</dbReference>
<evidence type="ECO:0000313" key="2">
    <source>
        <dbReference type="Proteomes" id="UP001341281"/>
    </source>
</evidence>
<organism evidence="1 2">
    <name type="scientific">Paspalum notatum var. saurae</name>
    <dbReference type="NCBI Taxonomy" id="547442"/>
    <lineage>
        <taxon>Eukaryota</taxon>
        <taxon>Viridiplantae</taxon>
        <taxon>Streptophyta</taxon>
        <taxon>Embryophyta</taxon>
        <taxon>Tracheophyta</taxon>
        <taxon>Spermatophyta</taxon>
        <taxon>Magnoliopsida</taxon>
        <taxon>Liliopsida</taxon>
        <taxon>Poales</taxon>
        <taxon>Poaceae</taxon>
        <taxon>PACMAD clade</taxon>
        <taxon>Panicoideae</taxon>
        <taxon>Andropogonodae</taxon>
        <taxon>Paspaleae</taxon>
        <taxon>Paspalinae</taxon>
        <taxon>Paspalum</taxon>
    </lineage>
</organism>
<protein>
    <submittedName>
        <fullName evidence="1">Uncharacterized protein</fullName>
    </submittedName>
</protein>
<reference evidence="1 2" key="1">
    <citation type="submission" date="2024-02" db="EMBL/GenBank/DDBJ databases">
        <title>High-quality chromosome-scale genome assembly of Pensacola bahiagrass (Paspalum notatum Flugge var. saurae).</title>
        <authorList>
            <person name="Vega J.M."/>
            <person name="Podio M."/>
            <person name="Orjuela J."/>
            <person name="Siena L.A."/>
            <person name="Pessino S.C."/>
            <person name="Combes M.C."/>
            <person name="Mariac C."/>
            <person name="Albertini E."/>
            <person name="Pupilli F."/>
            <person name="Ortiz J.P.A."/>
            <person name="Leblanc O."/>
        </authorList>
    </citation>
    <scope>NUCLEOTIDE SEQUENCE [LARGE SCALE GENOMIC DNA]</scope>
    <source>
        <strain evidence="1">R1</strain>
        <tissue evidence="1">Leaf</tissue>
    </source>
</reference>
<evidence type="ECO:0000313" key="1">
    <source>
        <dbReference type="EMBL" id="WVZ90766.1"/>
    </source>
</evidence>
<keyword evidence="2" id="KW-1185">Reference proteome</keyword>
<sequence>MYDTNGPRAIKLVDNVRSKVAGPMSCWQEAYQGAPRWPQRIRDDFFFETNKICHHLRLMDQQHKARQTKTTAK</sequence>
<name>A0AAQ3UF57_PASNO</name>
<dbReference type="EMBL" id="CP144752">
    <property type="protein sequence ID" value="WVZ90766.1"/>
    <property type="molecule type" value="Genomic_DNA"/>
</dbReference>
<gene>
    <name evidence="1" type="ORF">U9M48_037037</name>
</gene>
<accession>A0AAQ3UF57</accession>